<keyword evidence="3" id="KW-0812">Transmembrane</keyword>
<evidence type="ECO:0000256" key="1">
    <source>
        <dbReference type="PROSITE-ProRule" id="PRU00023"/>
    </source>
</evidence>
<organism evidence="5 6">
    <name type="scientific">Mikania micrantha</name>
    <name type="common">bitter vine</name>
    <dbReference type="NCBI Taxonomy" id="192012"/>
    <lineage>
        <taxon>Eukaryota</taxon>
        <taxon>Viridiplantae</taxon>
        <taxon>Streptophyta</taxon>
        <taxon>Embryophyta</taxon>
        <taxon>Tracheophyta</taxon>
        <taxon>Spermatophyta</taxon>
        <taxon>Magnoliopsida</taxon>
        <taxon>eudicotyledons</taxon>
        <taxon>Gunneridae</taxon>
        <taxon>Pentapetalae</taxon>
        <taxon>asterids</taxon>
        <taxon>campanulids</taxon>
        <taxon>Asterales</taxon>
        <taxon>Asteraceae</taxon>
        <taxon>Asteroideae</taxon>
        <taxon>Heliantheae alliance</taxon>
        <taxon>Eupatorieae</taxon>
        <taxon>Mikania</taxon>
    </lineage>
</organism>
<feature type="transmembrane region" description="Helical" evidence="3">
    <location>
        <begin position="629"/>
        <end position="654"/>
    </location>
</feature>
<dbReference type="EMBL" id="SZYD01000014">
    <property type="protein sequence ID" value="KAD4177962.1"/>
    <property type="molecule type" value="Genomic_DNA"/>
</dbReference>
<dbReference type="Pfam" id="PF13962">
    <property type="entry name" value="PGG"/>
    <property type="match status" value="1"/>
</dbReference>
<evidence type="ECO:0000313" key="5">
    <source>
        <dbReference type="EMBL" id="KAD4177962.1"/>
    </source>
</evidence>
<feature type="repeat" description="ANK" evidence="1">
    <location>
        <begin position="70"/>
        <end position="102"/>
    </location>
</feature>
<keyword evidence="3" id="KW-1133">Transmembrane helix</keyword>
<feature type="transmembrane region" description="Helical" evidence="3">
    <location>
        <begin position="301"/>
        <end position="324"/>
    </location>
</feature>
<dbReference type="SUPFAM" id="SSF48403">
    <property type="entry name" value="Ankyrin repeat"/>
    <property type="match status" value="1"/>
</dbReference>
<evidence type="ECO:0000256" key="2">
    <source>
        <dbReference type="SAM" id="MobiDB-lite"/>
    </source>
</evidence>
<proteinExistence type="predicted"/>
<evidence type="ECO:0000259" key="4">
    <source>
        <dbReference type="Pfam" id="PF13962"/>
    </source>
</evidence>
<gene>
    <name evidence="5" type="ORF">E3N88_26553</name>
</gene>
<protein>
    <recommendedName>
        <fullName evidence="4">PGG domain-containing protein</fullName>
    </recommendedName>
</protein>
<dbReference type="OrthoDB" id="1583361at2759"/>
<dbReference type="PANTHER" id="PTHR24177">
    <property type="entry name" value="CASKIN"/>
    <property type="match status" value="1"/>
</dbReference>
<comment type="caution">
    <text evidence="5">The sequence shown here is derived from an EMBL/GenBank/DDBJ whole genome shotgun (WGS) entry which is preliminary data.</text>
</comment>
<feature type="transmembrane region" description="Helical" evidence="3">
    <location>
        <begin position="555"/>
        <end position="580"/>
    </location>
</feature>
<keyword evidence="3" id="KW-0472">Membrane</keyword>
<dbReference type="PROSITE" id="PS50297">
    <property type="entry name" value="ANK_REP_REGION"/>
    <property type="match status" value="1"/>
</dbReference>
<dbReference type="Proteomes" id="UP000326396">
    <property type="component" value="Linkage Group LG4"/>
</dbReference>
<name>A0A5N6MX68_9ASTR</name>
<dbReference type="PROSITE" id="PS50088">
    <property type="entry name" value="ANK_REPEAT"/>
    <property type="match status" value="1"/>
</dbReference>
<dbReference type="Pfam" id="PF00023">
    <property type="entry name" value="Ank"/>
    <property type="match status" value="1"/>
</dbReference>
<dbReference type="PANTHER" id="PTHR24177:SF475">
    <property type="entry name" value="ANKYRIN REPEAT-CONTAINING DOMAIN, PGG DOMAIN PROTEIN-RELATED"/>
    <property type="match status" value="1"/>
</dbReference>
<accession>A0A5N6MX68</accession>
<dbReference type="SMART" id="SM00248">
    <property type="entry name" value="ANK"/>
    <property type="match status" value="3"/>
</dbReference>
<sequence length="686" mass="77550">MQNRNSAPGIANSTEDEKPKNSAESEEFTGSTQTKADVKLLHVAFDGDLAELRVLLFEDKSILKKKLNKDGNTMLHIAVGIGRNDFVRTILRHIADDELTEIKNSKSCTALHIAAIVGNTTAAELLLKRNKKLLHVEDNDRKKPLDKAYENMRLDTAFYLLNAYPAVVKSNIDGDHESSKSAAPGDQNSQLKSNVVDDEIGIGIVVQAISAKRYDLAEKMINQKPEYAMSNNEVLLALARTFPSGLDHMDTLFYPNLDNTCIKILKRTKMLFLMIKHTPSYLLWKPLIPGKPRINHLMIIWVYYLIRLLLFMVYFPFFMLYYLLWKLAALIVPAIKNIEQKKKEYEEAKKVLDLVCGKINPSSREFYTTPILEAACQDAYRVVDQILGLWPDAIMCKDENGYDIIQLATIHRSNKTYNLIYNFREGTNVYGTMEDSSKNNMLHLAGRLAPLNKLKRHTGAALQLQSELQWHQEVKKFVYPTYVTKKNIFEDTPEMVFTREHTNLVKEGEKWIKAVAESCSITAALITTIVFAAAITVPGGSSQNGVPVFTNETAFAVFAFSDAISLFSSVTALLVFLSILTARFAEQDFLVRLPRRLIIGLYTLLISTSAMIVAFGATLFLVFSHHKLWMIAPICGLAFLPIAIFFILQFPLILDLFRSTYISRFGKKNHPHSKCNPNEIRAFFGK</sequence>
<dbReference type="GO" id="GO:0016020">
    <property type="term" value="C:membrane"/>
    <property type="evidence" value="ECO:0007669"/>
    <property type="project" value="TreeGrafter"/>
</dbReference>
<dbReference type="Gene3D" id="1.25.40.20">
    <property type="entry name" value="Ankyrin repeat-containing domain"/>
    <property type="match status" value="1"/>
</dbReference>
<feature type="domain" description="PGG" evidence="4">
    <location>
        <begin position="509"/>
        <end position="621"/>
    </location>
</feature>
<reference evidence="5 6" key="1">
    <citation type="submission" date="2019-05" db="EMBL/GenBank/DDBJ databases">
        <title>Mikania micrantha, genome provides insights into the molecular mechanism of rapid growth.</title>
        <authorList>
            <person name="Liu B."/>
        </authorList>
    </citation>
    <scope>NUCLEOTIDE SEQUENCE [LARGE SCALE GENOMIC DNA]</scope>
    <source>
        <strain evidence="5">NLD-2019</strain>
        <tissue evidence="5">Leaf</tissue>
    </source>
</reference>
<dbReference type="InterPro" id="IPR036770">
    <property type="entry name" value="Ankyrin_rpt-contain_sf"/>
</dbReference>
<keyword evidence="6" id="KW-1185">Reference proteome</keyword>
<feature type="transmembrane region" description="Helical" evidence="3">
    <location>
        <begin position="601"/>
        <end position="623"/>
    </location>
</feature>
<evidence type="ECO:0000256" key="3">
    <source>
        <dbReference type="SAM" id="Phobius"/>
    </source>
</evidence>
<feature type="region of interest" description="Disordered" evidence="2">
    <location>
        <begin position="1"/>
        <end position="31"/>
    </location>
</feature>
<keyword evidence="1" id="KW-0040">ANK repeat</keyword>
<dbReference type="InterPro" id="IPR026961">
    <property type="entry name" value="PGG_dom"/>
</dbReference>
<evidence type="ECO:0000313" key="6">
    <source>
        <dbReference type="Proteomes" id="UP000326396"/>
    </source>
</evidence>
<dbReference type="InterPro" id="IPR002110">
    <property type="entry name" value="Ankyrin_rpt"/>
</dbReference>
<dbReference type="AlphaFoldDB" id="A0A5N6MX68"/>
<feature type="transmembrane region" description="Helical" evidence="3">
    <location>
        <begin position="514"/>
        <end position="535"/>
    </location>
</feature>